<evidence type="ECO:0000256" key="3">
    <source>
        <dbReference type="ARBA" id="ARBA00022475"/>
    </source>
</evidence>
<evidence type="ECO:0000256" key="2">
    <source>
        <dbReference type="ARBA" id="ARBA00005808"/>
    </source>
</evidence>
<dbReference type="PANTHER" id="PTHR10010:SF46">
    <property type="entry name" value="SODIUM-DEPENDENT PHOSPHATE TRANSPORT PROTEIN 2B"/>
    <property type="match status" value="1"/>
</dbReference>
<dbReference type="GO" id="GO:0005436">
    <property type="term" value="F:sodium:phosphate symporter activity"/>
    <property type="evidence" value="ECO:0007669"/>
    <property type="project" value="InterPro"/>
</dbReference>
<feature type="transmembrane region" description="Helical" evidence="8">
    <location>
        <begin position="383"/>
        <end position="405"/>
    </location>
</feature>
<sequence length="603" mass="65587">LFYTSFILTSLNCTEEVTMTDVRHEEDYETTAGDSKRNSESETANDPWALTDDVGDYTKWTDMTKLEQLKAIFKSFIKFVLILGCLYLFVCSLSLLGSAFQVLAGKTAGTIFGNHSFLANPVTGLIVGILVTVLVQSSSTSTSIITSMVGANILTVHAAIPIVMGANIGTSVTNTIVSLAQSVDVNQFRKAFAGATVHDIFNLLAVIILLPLEVASGVLEKLTRAIIESIPSLKKGKKSPDILKVITKPLTDKIIKVNKKVIKIVAKGKSLPPGTSMVKSVCGSHKAIVEELQNLTVSNTSGLVNITVSRKVNVTKDVDIPCRSPNDFLFANTGMSDGAVGAILLIVSLIILCVCLITMVKLLQSMMKGKVAKIIKKVINTNFPYPFGWLTGYLAILVGAGLTFVVQSSSVFTSTITPLVGVGVISLKRMYPLTLGANIGTTTTSILAALAQDEIANALQIAFCHFFFNIFGIIIWYPIPFMRNIPIKGAKALGNTTAKYRWFAVVYLIVVFFIIPAVILGLSLAHIWAMGAVMILVVVIVLFIIVVNVLQVKRPKMLPRKLQSWDFLPAPLHSLKPYDRIVMRVFFWCPCCKAQNTNRTSND</sequence>
<dbReference type="Proteomes" id="UP000008144">
    <property type="component" value="Chromosome 2"/>
</dbReference>
<dbReference type="EMBL" id="EAAA01001390">
    <property type="status" value="NOT_ANNOTATED_CDS"/>
    <property type="molecule type" value="Genomic_DNA"/>
</dbReference>
<dbReference type="GO" id="GO:0044341">
    <property type="term" value="P:sodium-dependent phosphate transport"/>
    <property type="evidence" value="ECO:0007669"/>
    <property type="project" value="InterPro"/>
</dbReference>
<evidence type="ECO:0008006" key="11">
    <source>
        <dbReference type="Google" id="ProtNLM"/>
    </source>
</evidence>
<feature type="transmembrane region" description="Helical" evidence="8">
    <location>
        <begin position="339"/>
        <end position="363"/>
    </location>
</feature>
<evidence type="ECO:0000256" key="7">
    <source>
        <dbReference type="SAM" id="MobiDB-lite"/>
    </source>
</evidence>
<dbReference type="PANTHER" id="PTHR10010">
    <property type="entry name" value="SOLUTE CARRIER FAMILY 34 SODIUM PHOSPHATE , MEMBER 2-RELATED"/>
    <property type="match status" value="1"/>
</dbReference>
<feature type="transmembrane region" description="Helical" evidence="8">
    <location>
        <begin position="500"/>
        <end position="521"/>
    </location>
</feature>
<keyword evidence="6 8" id="KW-0472">Membrane</keyword>
<protein>
    <recommendedName>
        <fullName evidence="11">Sodium/phosphate cotransporter 2B</fullName>
    </recommendedName>
</protein>
<feature type="transmembrane region" description="Helical" evidence="8">
    <location>
        <begin position="458"/>
        <end position="479"/>
    </location>
</feature>
<keyword evidence="10" id="KW-1185">Reference proteome</keyword>
<evidence type="ECO:0000256" key="4">
    <source>
        <dbReference type="ARBA" id="ARBA00022692"/>
    </source>
</evidence>
<dbReference type="GO" id="GO:0031982">
    <property type="term" value="C:vesicle"/>
    <property type="evidence" value="ECO:0000318"/>
    <property type="project" value="GO_Central"/>
</dbReference>
<dbReference type="STRING" id="7719.ENSCINP00000017272"/>
<feature type="transmembrane region" description="Helical" evidence="8">
    <location>
        <begin position="117"/>
        <end position="135"/>
    </location>
</feature>
<organism evidence="9 10">
    <name type="scientific">Ciona intestinalis</name>
    <name type="common">Transparent sea squirt</name>
    <name type="synonym">Ascidia intestinalis</name>
    <dbReference type="NCBI Taxonomy" id="7719"/>
    <lineage>
        <taxon>Eukaryota</taxon>
        <taxon>Metazoa</taxon>
        <taxon>Chordata</taxon>
        <taxon>Tunicata</taxon>
        <taxon>Ascidiacea</taxon>
        <taxon>Phlebobranchia</taxon>
        <taxon>Cionidae</taxon>
        <taxon>Ciona</taxon>
    </lineage>
</organism>
<dbReference type="AlphaFoldDB" id="F6TQI0"/>
<dbReference type="HOGENOM" id="CLU_025063_0_0_1"/>
<dbReference type="InterPro" id="IPR003841">
    <property type="entry name" value="Na/Pi_transpt"/>
</dbReference>
<comment type="subcellular location">
    <subcellularLocation>
        <location evidence="1">Apical cell membrane</location>
        <topology evidence="1">Multi-pass membrane protein</topology>
    </subcellularLocation>
</comment>
<name>F6TQI0_CIOIN</name>
<evidence type="ECO:0000256" key="5">
    <source>
        <dbReference type="ARBA" id="ARBA00022989"/>
    </source>
</evidence>
<dbReference type="NCBIfam" id="TIGR01013">
    <property type="entry name" value="2a58"/>
    <property type="match status" value="1"/>
</dbReference>
<dbReference type="Ensembl" id="ENSCINT00000017272.3">
    <property type="protein sequence ID" value="ENSCINP00000017272.3"/>
    <property type="gene ID" value="ENSCING00000008467.3"/>
</dbReference>
<feature type="transmembrane region" description="Helical" evidence="8">
    <location>
        <begin position="527"/>
        <end position="550"/>
    </location>
</feature>
<evidence type="ECO:0000256" key="8">
    <source>
        <dbReference type="SAM" id="Phobius"/>
    </source>
</evidence>
<dbReference type="OMA" id="GCPKCCR"/>
<keyword evidence="4 8" id="KW-0812">Transmembrane</keyword>
<feature type="transmembrane region" description="Helical" evidence="8">
    <location>
        <begin position="76"/>
        <end position="97"/>
    </location>
</feature>
<feature type="transmembrane region" description="Helical" evidence="8">
    <location>
        <begin position="434"/>
        <end position="452"/>
    </location>
</feature>
<feature type="transmembrane region" description="Helical" evidence="8">
    <location>
        <begin position="191"/>
        <end position="212"/>
    </location>
</feature>
<accession>F6TQI0</accession>
<keyword evidence="3" id="KW-1003">Cell membrane</keyword>
<dbReference type="Pfam" id="PF02690">
    <property type="entry name" value="Na_Pi_cotrans"/>
    <property type="match status" value="2"/>
</dbReference>
<feature type="region of interest" description="Disordered" evidence="7">
    <location>
        <begin position="26"/>
        <end position="45"/>
    </location>
</feature>
<dbReference type="GO" id="GO:0016324">
    <property type="term" value="C:apical plasma membrane"/>
    <property type="evidence" value="ECO:0000318"/>
    <property type="project" value="GO_Central"/>
</dbReference>
<dbReference type="GeneTree" id="ENSGT00950000183177"/>
<keyword evidence="5 8" id="KW-1133">Transmembrane helix</keyword>
<dbReference type="InParanoid" id="F6TQI0"/>
<dbReference type="GO" id="GO:0005903">
    <property type="term" value="C:brush border"/>
    <property type="evidence" value="ECO:0000318"/>
    <property type="project" value="GO_Central"/>
</dbReference>
<proteinExistence type="inferred from homology"/>
<reference evidence="9" key="4">
    <citation type="submission" date="2025-09" db="UniProtKB">
        <authorList>
            <consortium name="Ensembl"/>
        </authorList>
    </citation>
    <scope>IDENTIFICATION</scope>
</reference>
<reference evidence="9" key="3">
    <citation type="submission" date="2025-08" db="UniProtKB">
        <authorList>
            <consortium name="Ensembl"/>
        </authorList>
    </citation>
    <scope>IDENTIFICATION</scope>
</reference>
<reference evidence="9" key="2">
    <citation type="journal article" date="2008" name="Genome Biol.">
        <title>Improved genome assembly and evidence-based global gene model set for the chordate Ciona intestinalis: new insight into intron and operon populations.</title>
        <authorList>
            <person name="Satou Y."/>
            <person name="Mineta K."/>
            <person name="Ogasawara M."/>
            <person name="Sasakura Y."/>
            <person name="Shoguchi E."/>
            <person name="Ueno K."/>
            <person name="Yamada L."/>
            <person name="Matsumoto J."/>
            <person name="Wasserscheid J."/>
            <person name="Dewar K."/>
            <person name="Wiley G.B."/>
            <person name="Macmil S.L."/>
            <person name="Roe B.A."/>
            <person name="Zeller R.W."/>
            <person name="Hastings K.E."/>
            <person name="Lemaire P."/>
            <person name="Lindquist E."/>
            <person name="Endo T."/>
            <person name="Hotta K."/>
            <person name="Inaba K."/>
        </authorList>
    </citation>
    <scope>NUCLEOTIDE SEQUENCE [LARGE SCALE GENOMIC DNA]</scope>
    <source>
        <strain evidence="9">wild type</strain>
    </source>
</reference>
<evidence type="ECO:0000313" key="9">
    <source>
        <dbReference type="Ensembl" id="ENSCINP00000017272.3"/>
    </source>
</evidence>
<evidence type="ECO:0000256" key="1">
    <source>
        <dbReference type="ARBA" id="ARBA00004424"/>
    </source>
</evidence>
<reference evidence="10" key="1">
    <citation type="journal article" date="2002" name="Science">
        <title>The draft genome of Ciona intestinalis: insights into chordate and vertebrate origins.</title>
        <authorList>
            <person name="Dehal P."/>
            <person name="Satou Y."/>
            <person name="Campbell R.K."/>
            <person name="Chapman J."/>
            <person name="Degnan B."/>
            <person name="De Tomaso A."/>
            <person name="Davidson B."/>
            <person name="Di Gregorio A."/>
            <person name="Gelpke M."/>
            <person name="Goodstein D.M."/>
            <person name="Harafuji N."/>
            <person name="Hastings K.E."/>
            <person name="Ho I."/>
            <person name="Hotta K."/>
            <person name="Huang W."/>
            <person name="Kawashima T."/>
            <person name="Lemaire P."/>
            <person name="Martinez D."/>
            <person name="Meinertzhagen I.A."/>
            <person name="Necula S."/>
            <person name="Nonaka M."/>
            <person name="Putnam N."/>
            <person name="Rash S."/>
            <person name="Saiga H."/>
            <person name="Satake M."/>
            <person name="Terry A."/>
            <person name="Yamada L."/>
            <person name="Wang H.G."/>
            <person name="Awazu S."/>
            <person name="Azumi K."/>
            <person name="Boore J."/>
            <person name="Branno M."/>
            <person name="Chin-Bow S."/>
            <person name="DeSantis R."/>
            <person name="Doyle S."/>
            <person name="Francino P."/>
            <person name="Keys D.N."/>
            <person name="Haga S."/>
            <person name="Hayashi H."/>
            <person name="Hino K."/>
            <person name="Imai K.S."/>
            <person name="Inaba K."/>
            <person name="Kano S."/>
            <person name="Kobayashi K."/>
            <person name="Kobayashi M."/>
            <person name="Lee B.I."/>
            <person name="Makabe K.W."/>
            <person name="Manohar C."/>
            <person name="Matassi G."/>
            <person name="Medina M."/>
            <person name="Mochizuki Y."/>
            <person name="Mount S."/>
            <person name="Morishita T."/>
            <person name="Miura S."/>
            <person name="Nakayama A."/>
            <person name="Nishizaka S."/>
            <person name="Nomoto H."/>
            <person name="Ohta F."/>
            <person name="Oishi K."/>
            <person name="Rigoutsos I."/>
            <person name="Sano M."/>
            <person name="Sasaki A."/>
            <person name="Sasakura Y."/>
            <person name="Shoguchi E."/>
            <person name="Shin-i T."/>
            <person name="Spagnuolo A."/>
            <person name="Stainier D."/>
            <person name="Suzuki M.M."/>
            <person name="Tassy O."/>
            <person name="Takatori N."/>
            <person name="Tokuoka M."/>
            <person name="Yagi K."/>
            <person name="Yoshizaki F."/>
            <person name="Wada S."/>
            <person name="Zhang C."/>
            <person name="Hyatt P.D."/>
            <person name="Larimer F."/>
            <person name="Detter C."/>
            <person name="Doggett N."/>
            <person name="Glavina T."/>
            <person name="Hawkins T."/>
            <person name="Richardson P."/>
            <person name="Lucas S."/>
            <person name="Kohara Y."/>
            <person name="Levine M."/>
            <person name="Satoh N."/>
            <person name="Rokhsar D.S."/>
        </authorList>
    </citation>
    <scope>NUCLEOTIDE SEQUENCE [LARGE SCALE GENOMIC DNA]</scope>
</reference>
<comment type="similarity">
    <text evidence="2">Belongs to the SLC34A transporter family.</text>
</comment>
<evidence type="ECO:0000313" key="10">
    <source>
        <dbReference type="Proteomes" id="UP000008144"/>
    </source>
</evidence>
<evidence type="ECO:0000256" key="6">
    <source>
        <dbReference type="ARBA" id="ARBA00023136"/>
    </source>
</evidence>